<name>A0ABW1RZJ2_9LACO</name>
<organism evidence="2 3">
    <name type="scientific">Lactiplantibacillus daowaiensis</name>
    <dbReference type="NCBI Taxonomy" id="2559918"/>
    <lineage>
        <taxon>Bacteria</taxon>
        <taxon>Bacillati</taxon>
        <taxon>Bacillota</taxon>
        <taxon>Bacilli</taxon>
        <taxon>Lactobacillales</taxon>
        <taxon>Lactobacillaceae</taxon>
        <taxon>Lactiplantibacillus</taxon>
    </lineage>
</organism>
<gene>
    <name evidence="2" type="ORF">ACFP5Y_04910</name>
</gene>
<comment type="caution">
    <text evidence="2">The sequence shown here is derived from an EMBL/GenBank/DDBJ whole genome shotgun (WGS) entry which is preliminary data.</text>
</comment>
<evidence type="ECO:0000313" key="3">
    <source>
        <dbReference type="Proteomes" id="UP001596282"/>
    </source>
</evidence>
<sequence>MTAELPQQIAQQVRQLRIQKNTVNQEQAWMLAHLTAPQLQALLPKISIVGLHILSQLQAQPQTGIELATALSVTRGGVTRAAKTLTTLALITPFQPKTEHKKVYYRLTPRGTQIATVHDQMHATFNAAIGQALYDKYSDDELALVSDFLQDLLNFEANFNR</sequence>
<proteinExistence type="predicted"/>
<protein>
    <submittedName>
        <fullName evidence="2">MarR family transcriptional regulator</fullName>
    </submittedName>
</protein>
<reference evidence="3" key="1">
    <citation type="journal article" date="2019" name="Int. J. Syst. Evol. Microbiol.">
        <title>The Global Catalogue of Microorganisms (GCM) 10K type strain sequencing project: providing services to taxonomists for standard genome sequencing and annotation.</title>
        <authorList>
            <consortium name="The Broad Institute Genomics Platform"/>
            <consortium name="The Broad Institute Genome Sequencing Center for Infectious Disease"/>
            <person name="Wu L."/>
            <person name="Ma J."/>
        </authorList>
    </citation>
    <scope>NUCLEOTIDE SEQUENCE [LARGE SCALE GENOMIC DNA]</scope>
    <source>
        <strain evidence="3">CCM 8933</strain>
    </source>
</reference>
<dbReference type="InterPro" id="IPR000835">
    <property type="entry name" value="HTH_MarR-typ"/>
</dbReference>
<dbReference type="SMART" id="SM00347">
    <property type="entry name" value="HTH_MARR"/>
    <property type="match status" value="1"/>
</dbReference>
<dbReference type="RefSeq" id="WP_137629450.1">
    <property type="nucleotide sequence ID" value="NZ_BJDJ01000023.1"/>
</dbReference>
<keyword evidence="3" id="KW-1185">Reference proteome</keyword>
<dbReference type="Gene3D" id="1.10.10.10">
    <property type="entry name" value="Winged helix-like DNA-binding domain superfamily/Winged helix DNA-binding domain"/>
    <property type="match status" value="1"/>
</dbReference>
<dbReference type="EMBL" id="JBHSSC010000013">
    <property type="protein sequence ID" value="MFC6180560.1"/>
    <property type="molecule type" value="Genomic_DNA"/>
</dbReference>
<evidence type="ECO:0000313" key="2">
    <source>
        <dbReference type="EMBL" id="MFC6180560.1"/>
    </source>
</evidence>
<dbReference type="Proteomes" id="UP001596282">
    <property type="component" value="Unassembled WGS sequence"/>
</dbReference>
<dbReference type="SUPFAM" id="SSF46785">
    <property type="entry name" value="Winged helix' DNA-binding domain"/>
    <property type="match status" value="1"/>
</dbReference>
<evidence type="ECO:0000259" key="1">
    <source>
        <dbReference type="PROSITE" id="PS50995"/>
    </source>
</evidence>
<feature type="domain" description="HTH marR-type" evidence="1">
    <location>
        <begin position="2"/>
        <end position="154"/>
    </location>
</feature>
<dbReference type="InterPro" id="IPR036390">
    <property type="entry name" value="WH_DNA-bd_sf"/>
</dbReference>
<accession>A0ABW1RZJ2</accession>
<dbReference type="InterPro" id="IPR036388">
    <property type="entry name" value="WH-like_DNA-bd_sf"/>
</dbReference>
<dbReference type="PROSITE" id="PS50995">
    <property type="entry name" value="HTH_MARR_2"/>
    <property type="match status" value="1"/>
</dbReference>